<dbReference type="PROSITE" id="PS50940">
    <property type="entry name" value="CHIT_BIND_II"/>
    <property type="match status" value="1"/>
</dbReference>
<evidence type="ECO:0000313" key="4">
    <source>
        <dbReference type="EMBL" id="KAL1489273.1"/>
    </source>
</evidence>
<dbReference type="Proteomes" id="UP001566132">
    <property type="component" value="Unassembled WGS sequence"/>
</dbReference>
<feature type="chain" id="PRO_5044752088" description="Chitin-binding type-2 domain-containing protein" evidence="2">
    <location>
        <begin position="21"/>
        <end position="541"/>
    </location>
</feature>
<dbReference type="Pfam" id="PF01607">
    <property type="entry name" value="CBM_14"/>
    <property type="match status" value="1"/>
</dbReference>
<evidence type="ECO:0000313" key="5">
    <source>
        <dbReference type="Proteomes" id="UP001566132"/>
    </source>
</evidence>
<evidence type="ECO:0000256" key="1">
    <source>
        <dbReference type="SAM" id="MobiDB-lite"/>
    </source>
</evidence>
<keyword evidence="2" id="KW-0732">Signal</keyword>
<dbReference type="PANTHER" id="PTHR22933">
    <property type="entry name" value="FI18007P1-RELATED"/>
    <property type="match status" value="1"/>
</dbReference>
<dbReference type="Gene3D" id="2.170.140.10">
    <property type="entry name" value="Chitin binding domain"/>
    <property type="match status" value="1"/>
</dbReference>
<keyword evidence="5" id="KW-1185">Reference proteome</keyword>
<dbReference type="InterPro" id="IPR002557">
    <property type="entry name" value="Chitin-bd_dom"/>
</dbReference>
<dbReference type="InterPro" id="IPR052976">
    <property type="entry name" value="Scoloptoxin-like"/>
</dbReference>
<reference evidence="4 5" key="1">
    <citation type="submission" date="2024-05" db="EMBL/GenBank/DDBJ databases">
        <title>Genetic variation in Jamaican populations of the coffee berry borer (Hypothenemus hampei).</title>
        <authorList>
            <person name="Errbii M."/>
            <person name="Myrie A."/>
        </authorList>
    </citation>
    <scope>NUCLEOTIDE SEQUENCE [LARGE SCALE GENOMIC DNA]</scope>
    <source>
        <strain evidence="4">JA-Hopewell-2020-01-JO</strain>
        <tissue evidence="4">Whole body</tissue>
    </source>
</reference>
<feature type="region of interest" description="Disordered" evidence="1">
    <location>
        <begin position="113"/>
        <end position="139"/>
    </location>
</feature>
<dbReference type="AlphaFoldDB" id="A0ABD1E3M8"/>
<comment type="caution">
    <text evidence="4">The sequence shown here is derived from an EMBL/GenBank/DDBJ whole genome shotgun (WGS) entry which is preliminary data.</text>
</comment>
<feature type="signal peptide" evidence="2">
    <location>
        <begin position="1"/>
        <end position="20"/>
    </location>
</feature>
<accession>A0ABD1E3M8</accession>
<gene>
    <name evidence="4" type="ORF">ABEB36_014203</name>
</gene>
<dbReference type="PANTHER" id="PTHR22933:SF44">
    <property type="entry name" value="RE15157P"/>
    <property type="match status" value="1"/>
</dbReference>
<evidence type="ECO:0000259" key="3">
    <source>
        <dbReference type="PROSITE" id="PS50940"/>
    </source>
</evidence>
<evidence type="ECO:0000256" key="2">
    <source>
        <dbReference type="SAM" id="SignalP"/>
    </source>
</evidence>
<dbReference type="InterPro" id="IPR036508">
    <property type="entry name" value="Chitin-bd_dom_sf"/>
</dbReference>
<dbReference type="EMBL" id="JBDJPC010000012">
    <property type="protein sequence ID" value="KAL1489273.1"/>
    <property type="molecule type" value="Genomic_DNA"/>
</dbReference>
<feature type="domain" description="Chitin-binding type-2" evidence="3">
    <location>
        <begin position="35"/>
        <end position="93"/>
    </location>
</feature>
<dbReference type="SUPFAM" id="SSF57625">
    <property type="entry name" value="Invertebrate chitin-binding proteins"/>
    <property type="match status" value="1"/>
</dbReference>
<organism evidence="4 5">
    <name type="scientific">Hypothenemus hampei</name>
    <name type="common">Coffee berry borer</name>
    <dbReference type="NCBI Taxonomy" id="57062"/>
    <lineage>
        <taxon>Eukaryota</taxon>
        <taxon>Metazoa</taxon>
        <taxon>Ecdysozoa</taxon>
        <taxon>Arthropoda</taxon>
        <taxon>Hexapoda</taxon>
        <taxon>Insecta</taxon>
        <taxon>Pterygota</taxon>
        <taxon>Neoptera</taxon>
        <taxon>Endopterygota</taxon>
        <taxon>Coleoptera</taxon>
        <taxon>Polyphaga</taxon>
        <taxon>Cucujiformia</taxon>
        <taxon>Curculionidae</taxon>
        <taxon>Scolytinae</taxon>
        <taxon>Hypothenemus</taxon>
    </lineage>
</organism>
<sequence>MNIEMLTLLLHLYFPLFCFAVQNQNQLESQLPQSSFSCDKRISGYYADVSTGCQIYHMCDGLGRQFSYKCPNKTLFQQRMLICDHWYMVNCSKAEEDYSANLLIGQQNKAFVEDNGPFHRTPRPDLAQSDSDSSSSHRVNAKNVVGVESSTNDEEYLVPSHWSTEISAVHFPTTTPTFNKRKSDAGASLSLVKQSYYRTNYRTSKNHFDKDNVGLANRANFPSKFQATTPVYPNVAPTDPNRISEFDIKPFEEDGVTDPPVNFISNFKATTPVYPSKVNIEPEKLSEFDLPLGSSDSVNFASNFKATTPVYPKVVEGVDLSKFSEPEELPLEESGVIANFASNFKATTPVYPKEVNLDLSKFQDSIELPKSESVETQTVVNFQSRFKATTPVYPQSVESTSPVPEEFGLLPPLEGNTEVNFKSNFLATTPDYPKFVEPTSPEPNSVGLVAPHARQSKLLHLSNFDKTFKRRIDEEDPSVTGNNFNSKQFTEFMLTIKPDQLKNLKQLWHIPDYDFPLDSVSRPSYETDLSSFQAVPKSISS</sequence>
<proteinExistence type="predicted"/>
<name>A0ABD1E3M8_HYPHA</name>
<protein>
    <recommendedName>
        <fullName evidence="3">Chitin-binding type-2 domain-containing protein</fullName>
    </recommendedName>
</protein>